<reference evidence="3 4" key="1">
    <citation type="journal article" date="2016" name="Nat. Commun.">
        <title>Extremotolerant tardigrade genome and improved radiotolerance of human cultured cells by tardigrade-unique protein.</title>
        <authorList>
            <person name="Hashimoto T."/>
            <person name="Horikawa D.D."/>
            <person name="Saito Y."/>
            <person name="Kuwahara H."/>
            <person name="Kozuka-Hata H."/>
            <person name="Shin-I T."/>
            <person name="Minakuchi Y."/>
            <person name="Ohishi K."/>
            <person name="Motoyama A."/>
            <person name="Aizu T."/>
            <person name="Enomoto A."/>
            <person name="Kondo K."/>
            <person name="Tanaka S."/>
            <person name="Hara Y."/>
            <person name="Koshikawa S."/>
            <person name="Sagara H."/>
            <person name="Miura T."/>
            <person name="Yokobori S."/>
            <person name="Miyagawa K."/>
            <person name="Suzuki Y."/>
            <person name="Kubo T."/>
            <person name="Oyama M."/>
            <person name="Kohara Y."/>
            <person name="Fujiyama A."/>
            <person name="Arakawa K."/>
            <person name="Katayama T."/>
            <person name="Toyoda A."/>
            <person name="Kunieda T."/>
        </authorList>
    </citation>
    <scope>NUCLEOTIDE SEQUENCE [LARGE SCALE GENOMIC DNA]</scope>
    <source>
        <strain evidence="3 4">YOKOZUNA-1</strain>
    </source>
</reference>
<name>A0A1D1VZB4_RAMVA</name>
<dbReference type="PANTHER" id="PTHR28541:SF1">
    <property type="entry name" value="DDB1- AND CUL4-ASSOCIATED FACTOR 15"/>
    <property type="match status" value="1"/>
</dbReference>
<feature type="compositionally biased region" description="Acidic residues" evidence="1">
    <location>
        <begin position="1"/>
        <end position="21"/>
    </location>
</feature>
<dbReference type="PANTHER" id="PTHR28541">
    <property type="entry name" value="DDB1- AND CUL4-ASSOCIATED FACTOR 15"/>
    <property type="match status" value="1"/>
</dbReference>
<dbReference type="InterPro" id="IPR038914">
    <property type="entry name" value="DCAF15"/>
</dbReference>
<protein>
    <recommendedName>
        <fullName evidence="2">DDB1- and CUL4-associated factor 15 WD40 repeat-containing domain-containing protein</fullName>
    </recommendedName>
</protein>
<dbReference type="GO" id="GO:0080008">
    <property type="term" value="C:Cul4-RING E3 ubiquitin ligase complex"/>
    <property type="evidence" value="ECO:0007669"/>
    <property type="project" value="TreeGrafter"/>
</dbReference>
<dbReference type="OrthoDB" id="6354267at2759"/>
<dbReference type="CDD" id="cd20917">
    <property type="entry name" value="DCAF15-NTD"/>
    <property type="match status" value="1"/>
</dbReference>
<dbReference type="AlphaFoldDB" id="A0A1D1VZB4"/>
<dbReference type="Proteomes" id="UP000186922">
    <property type="component" value="Unassembled WGS sequence"/>
</dbReference>
<evidence type="ECO:0000259" key="2">
    <source>
        <dbReference type="Pfam" id="PF14939"/>
    </source>
</evidence>
<evidence type="ECO:0000256" key="1">
    <source>
        <dbReference type="SAM" id="MobiDB-lite"/>
    </source>
</evidence>
<evidence type="ECO:0000313" key="4">
    <source>
        <dbReference type="Proteomes" id="UP000186922"/>
    </source>
</evidence>
<accession>A0A1D1VZB4</accession>
<feature type="domain" description="DDB1- and CUL4-associated factor 15 WD40 repeat-containing" evidence="2">
    <location>
        <begin position="85"/>
        <end position="221"/>
    </location>
</feature>
<organism evidence="3 4">
    <name type="scientific">Ramazzottius varieornatus</name>
    <name type="common">Water bear</name>
    <name type="synonym">Tardigrade</name>
    <dbReference type="NCBI Taxonomy" id="947166"/>
    <lineage>
        <taxon>Eukaryota</taxon>
        <taxon>Metazoa</taxon>
        <taxon>Ecdysozoa</taxon>
        <taxon>Tardigrada</taxon>
        <taxon>Eutardigrada</taxon>
        <taxon>Parachela</taxon>
        <taxon>Hypsibioidea</taxon>
        <taxon>Ramazzottiidae</taxon>
        <taxon>Ramazzottius</taxon>
    </lineage>
</organism>
<evidence type="ECO:0000313" key="3">
    <source>
        <dbReference type="EMBL" id="GAV05733.1"/>
    </source>
</evidence>
<sequence>MDEVNFDTPEEENSGEENDDSESTHDWNNLEPNGHDFSDDRLLKPPKDEWRIKPVCSIAKLLLNYELYGGFDHGMSPDRNRQRPLRHVSLRSIVKNPSLMRHTFLGFTKDSRYLLSYTLEAHNSWMYPFGIGLFAEESVVTCNLHFWRFVPVFQSTREESQVVLFGSGILPTASLKISLSQWVDDDERVVIVGCWNKQSCSSRGQPERQVAVSVVPVPHSSKYPEVHTTPVTCTGSPNLSFTPNLCLVVENFVFLYCGEVLLVYRFMDGKELIQVKVDPYEITCSNGKKRKMFYDEEDHESSPHTDPSYCEPFEPDITDALMWERFDSSTNSSHLVNCSGQKIFFHDLENVFRHTGCPKFVSSDSRTCLTDLKVDVGTLRIDILMDKVWSWLKKTDKVDRDGFSKFTYSCCIDEIDVDHQEFILKAGIFAEITKRVKGTLEVIRRVYPFYIHLNYVVGDCTIWYYANGVQRACGDLTLERTRNAQLMQICGGLQTFRKKHRVYKTVHTMDNFNVGRGRSLSSLITPDGLLALTL</sequence>
<dbReference type="Pfam" id="PF14939">
    <property type="entry name" value="DCAF15_WD40"/>
    <property type="match status" value="1"/>
</dbReference>
<proteinExistence type="predicted"/>
<feature type="region of interest" description="Disordered" evidence="1">
    <location>
        <begin position="1"/>
        <end position="40"/>
    </location>
</feature>
<gene>
    <name evidence="3" type="primary">RvY_15814-1</name>
    <name evidence="3" type="synonym">RvY_15814.1</name>
    <name evidence="3" type="ORF">RvY_15814</name>
</gene>
<dbReference type="InterPro" id="IPR032734">
    <property type="entry name" value="DCAF15_WD40"/>
</dbReference>
<comment type="caution">
    <text evidence="3">The sequence shown here is derived from an EMBL/GenBank/DDBJ whole genome shotgun (WGS) entry which is preliminary data.</text>
</comment>
<dbReference type="GO" id="GO:0016567">
    <property type="term" value="P:protein ubiquitination"/>
    <property type="evidence" value="ECO:0007669"/>
    <property type="project" value="InterPro"/>
</dbReference>
<keyword evidence="4" id="KW-1185">Reference proteome</keyword>
<dbReference type="EMBL" id="BDGG01000012">
    <property type="protein sequence ID" value="GAV05733.1"/>
    <property type="molecule type" value="Genomic_DNA"/>
</dbReference>